<dbReference type="Pfam" id="PF13579">
    <property type="entry name" value="Glyco_trans_4_4"/>
    <property type="match status" value="1"/>
</dbReference>
<reference evidence="3" key="2">
    <citation type="submission" date="2024-06" db="EMBL/GenBank/DDBJ databases">
        <authorList>
            <person name="Petrova K.O."/>
            <person name="Toshchakov S.V."/>
            <person name="Boltjanskaja Y.V."/>
            <person name="Kevbrin V.V."/>
        </authorList>
    </citation>
    <scope>NUCLEOTIDE SEQUENCE</scope>
    <source>
        <strain evidence="3">Z-710</strain>
    </source>
</reference>
<proteinExistence type="predicted"/>
<dbReference type="InterPro" id="IPR001296">
    <property type="entry name" value="Glyco_trans_1"/>
</dbReference>
<dbReference type="CDD" id="cd03794">
    <property type="entry name" value="GT4_WbuB-like"/>
    <property type="match status" value="1"/>
</dbReference>
<dbReference type="PANTHER" id="PTHR12526">
    <property type="entry name" value="GLYCOSYLTRANSFERASE"/>
    <property type="match status" value="1"/>
</dbReference>
<dbReference type="Gene3D" id="3.40.50.2000">
    <property type="entry name" value="Glycogen Phosphorylase B"/>
    <property type="match status" value="2"/>
</dbReference>
<dbReference type="InterPro" id="IPR028098">
    <property type="entry name" value="Glyco_trans_4-like_N"/>
</dbReference>
<accession>A0AAU8HWS8</accession>
<evidence type="ECO:0000259" key="1">
    <source>
        <dbReference type="Pfam" id="PF00534"/>
    </source>
</evidence>
<dbReference type="Pfam" id="PF00534">
    <property type="entry name" value="Glycos_transf_1"/>
    <property type="match status" value="1"/>
</dbReference>
<dbReference type="PANTHER" id="PTHR12526:SF622">
    <property type="entry name" value="GLYCOSYLTRANSFERASE (GROUP I)"/>
    <property type="match status" value="1"/>
</dbReference>
<gene>
    <name evidence="3" type="ORF">PRVXH_001234</name>
</gene>
<dbReference type="RefSeq" id="WP_353894431.1">
    <property type="nucleotide sequence ID" value="NZ_CP159485.1"/>
</dbReference>
<name>A0AAU8HWS8_9FIRM</name>
<organism evidence="3">
    <name type="scientific">Proteinivorax hydrogeniformans</name>
    <dbReference type="NCBI Taxonomy" id="1826727"/>
    <lineage>
        <taxon>Bacteria</taxon>
        <taxon>Bacillati</taxon>
        <taxon>Bacillota</taxon>
        <taxon>Clostridia</taxon>
        <taxon>Eubacteriales</taxon>
        <taxon>Proteinivoracaceae</taxon>
        <taxon>Proteinivorax</taxon>
    </lineage>
</organism>
<sequence length="426" mass="48974">MRKIWIFNHYACTPKTGPLLRHYYFAKEMNKRNYEVRVFAANEVHYNNNSIDTMGGKYVEKNDEGQPFVFVKTTKYKGNGISRVRNMLSYFFNLFPATAGIAKDYGKPDVIIGSSVHPLACVAGIQIAKRFKIPCIIEIRDLWPEAVFSFGKVKENSILGKLLTAGEKWIYKHSDAIIFTKEGDIDHIKEMKWDTDQGGEIDLSKCFYINNGVDTETFNQNKETNQYNDTDLIDDSFKVIYTGSVRPVNNIDNIIDAAVFLKDNPDIKILIFGTGSDLDRLEQRIRDEGLSNVKIKGFVEKKYIPYILSKSSVNILNYSQHQYNWTRGNSSNKLFEYMASGKPIISTVKMGYCILEKYKCGYSLKDSTPQELANKILEIKNLPEQRYKFLCKNAKEGSTNFDYKALTDQLGYVVDTVMKRNNKERR</sequence>
<feature type="domain" description="Glycosyl transferase family 1" evidence="1">
    <location>
        <begin position="231"/>
        <end position="389"/>
    </location>
</feature>
<dbReference type="AlphaFoldDB" id="A0AAU8HWS8"/>
<evidence type="ECO:0000259" key="2">
    <source>
        <dbReference type="Pfam" id="PF13579"/>
    </source>
</evidence>
<protein>
    <submittedName>
        <fullName evidence="3">Glycosyltransferase family 4 protein</fullName>
    </submittedName>
</protein>
<reference evidence="3" key="1">
    <citation type="journal article" date="2018" name="Antonie Van Leeuwenhoek">
        <title>Proteinivorax hydrogeniformans sp. nov., an anaerobic, haloalkaliphilic bacterium fermenting proteinaceous compounds with high hydrogen production.</title>
        <authorList>
            <person name="Boltyanskaya Y."/>
            <person name="Detkova E."/>
            <person name="Pimenov N."/>
            <person name="Kevbrin V."/>
        </authorList>
    </citation>
    <scope>NUCLEOTIDE SEQUENCE</scope>
    <source>
        <strain evidence="3">Z-710</strain>
    </source>
</reference>
<dbReference type="GO" id="GO:0016757">
    <property type="term" value="F:glycosyltransferase activity"/>
    <property type="evidence" value="ECO:0007669"/>
    <property type="project" value="InterPro"/>
</dbReference>
<feature type="domain" description="Glycosyltransferase subfamily 4-like N-terminal" evidence="2">
    <location>
        <begin position="24"/>
        <end position="193"/>
    </location>
</feature>
<dbReference type="EMBL" id="CP159485">
    <property type="protein sequence ID" value="XCI29883.1"/>
    <property type="molecule type" value="Genomic_DNA"/>
</dbReference>
<dbReference type="SUPFAM" id="SSF53756">
    <property type="entry name" value="UDP-Glycosyltransferase/glycogen phosphorylase"/>
    <property type="match status" value="1"/>
</dbReference>
<evidence type="ECO:0000313" key="3">
    <source>
        <dbReference type="EMBL" id="XCI29883.1"/>
    </source>
</evidence>